<keyword evidence="3 6" id="KW-0812">Transmembrane</keyword>
<dbReference type="STRING" id="1280950.HJO_06797"/>
<accession>A0A059FQ51</accession>
<evidence type="ECO:0000256" key="4">
    <source>
        <dbReference type="ARBA" id="ARBA00022989"/>
    </source>
</evidence>
<evidence type="ECO:0000313" key="7">
    <source>
        <dbReference type="EMBL" id="KCZ92641.1"/>
    </source>
</evidence>
<comment type="subcellular location">
    <subcellularLocation>
        <location evidence="1">Membrane</location>
        <topology evidence="1">Multi-pass membrane protein</topology>
    </subcellularLocation>
</comment>
<feature type="transmembrane region" description="Helical" evidence="6">
    <location>
        <begin position="44"/>
        <end position="64"/>
    </location>
</feature>
<feature type="transmembrane region" description="Helical" evidence="6">
    <location>
        <begin position="76"/>
        <end position="98"/>
    </location>
</feature>
<name>A0A059FQ51_9PROT</name>
<sequence length="215" mass="22805">MTGGEVSVYAAIALGLLYGVAFCYRAKGLTGLLVKTGSTALLALWAYLAGGPLLLVAALALSSLGDLFLAKDGERWLMPGMAAFFLAHVAYVALFWGLDFAPRTVLNLTAQIALIFGGAAFVRWLSPWLGTMRVPVFAYAAVILVMGAAALRLDAAYWLVTLGALMFIASDTVLSLQLFRKPAEEPAGVKSSLAVWTLYFGGQALIAWGILRVLA</sequence>
<dbReference type="eggNOG" id="COG3714">
    <property type="taxonomic scope" value="Bacteria"/>
</dbReference>
<dbReference type="GO" id="GO:0016020">
    <property type="term" value="C:membrane"/>
    <property type="evidence" value="ECO:0007669"/>
    <property type="project" value="UniProtKB-SubCell"/>
</dbReference>
<dbReference type="RefSeq" id="WP_035615454.1">
    <property type="nucleotide sequence ID" value="NZ_ARYK01000003.1"/>
</dbReference>
<dbReference type="GO" id="GO:0016787">
    <property type="term" value="F:hydrolase activity"/>
    <property type="evidence" value="ECO:0007669"/>
    <property type="project" value="TreeGrafter"/>
</dbReference>
<evidence type="ECO:0008006" key="9">
    <source>
        <dbReference type="Google" id="ProtNLM"/>
    </source>
</evidence>
<keyword evidence="5 6" id="KW-0472">Membrane</keyword>
<evidence type="ECO:0000256" key="1">
    <source>
        <dbReference type="ARBA" id="ARBA00004141"/>
    </source>
</evidence>
<reference evidence="7 8" key="1">
    <citation type="journal article" date="2014" name="Antonie Van Leeuwenhoek">
        <title>Hyphomonas beringensis sp. nov. and Hyphomonas chukchiensis sp. nov., isolated from surface seawater of the Bering Sea and Chukchi Sea.</title>
        <authorList>
            <person name="Li C."/>
            <person name="Lai Q."/>
            <person name="Li G."/>
            <person name="Dong C."/>
            <person name="Wang J."/>
            <person name="Liao Y."/>
            <person name="Shao Z."/>
        </authorList>
    </citation>
    <scope>NUCLEOTIDE SEQUENCE [LARGE SCALE GENOMIC DNA]</scope>
    <source>
        <strain evidence="7 8">MHS-2</strain>
    </source>
</reference>
<evidence type="ECO:0000313" key="8">
    <source>
        <dbReference type="Proteomes" id="UP000025171"/>
    </source>
</evidence>
<keyword evidence="4 6" id="KW-1133">Transmembrane helix</keyword>
<dbReference type="InterPro" id="IPR012506">
    <property type="entry name" value="TMEM86B-like"/>
</dbReference>
<feature type="transmembrane region" description="Helical" evidence="6">
    <location>
        <begin position="158"/>
        <end position="179"/>
    </location>
</feature>
<dbReference type="PATRIC" id="fig|1280950.3.peg.1362"/>
<dbReference type="Pfam" id="PF07947">
    <property type="entry name" value="YhhN"/>
    <property type="match status" value="1"/>
</dbReference>
<feature type="transmembrane region" description="Helical" evidence="6">
    <location>
        <begin position="132"/>
        <end position="151"/>
    </location>
</feature>
<evidence type="ECO:0000256" key="2">
    <source>
        <dbReference type="ARBA" id="ARBA00007375"/>
    </source>
</evidence>
<feature type="transmembrane region" description="Helical" evidence="6">
    <location>
        <begin position="191"/>
        <end position="211"/>
    </location>
</feature>
<comment type="caution">
    <text evidence="7">The sequence shown here is derived from an EMBL/GenBank/DDBJ whole genome shotgun (WGS) entry which is preliminary data.</text>
</comment>
<dbReference type="OrthoDB" id="345840at2"/>
<proteinExistence type="inferred from homology"/>
<evidence type="ECO:0000256" key="3">
    <source>
        <dbReference type="ARBA" id="ARBA00022692"/>
    </source>
</evidence>
<feature type="transmembrane region" description="Helical" evidence="6">
    <location>
        <begin position="105"/>
        <end position="126"/>
    </location>
</feature>
<evidence type="ECO:0000256" key="6">
    <source>
        <dbReference type="SAM" id="Phobius"/>
    </source>
</evidence>
<dbReference type="PANTHER" id="PTHR31885">
    <property type="entry name" value="GH04784P"/>
    <property type="match status" value="1"/>
</dbReference>
<evidence type="ECO:0000256" key="5">
    <source>
        <dbReference type="ARBA" id="ARBA00023136"/>
    </source>
</evidence>
<protein>
    <recommendedName>
        <fullName evidence="9">Lysoplasmalogenase</fullName>
    </recommendedName>
</protein>
<feature type="transmembrane region" description="Helical" evidence="6">
    <location>
        <begin position="6"/>
        <end position="24"/>
    </location>
</feature>
<keyword evidence="8" id="KW-1185">Reference proteome</keyword>
<dbReference type="Proteomes" id="UP000025171">
    <property type="component" value="Unassembled WGS sequence"/>
</dbReference>
<dbReference type="AlphaFoldDB" id="A0A059FQ51"/>
<organism evidence="7 8">
    <name type="scientific">Hyphomonas johnsonii MHS-2</name>
    <dbReference type="NCBI Taxonomy" id="1280950"/>
    <lineage>
        <taxon>Bacteria</taxon>
        <taxon>Pseudomonadati</taxon>
        <taxon>Pseudomonadota</taxon>
        <taxon>Alphaproteobacteria</taxon>
        <taxon>Hyphomonadales</taxon>
        <taxon>Hyphomonadaceae</taxon>
        <taxon>Hyphomonas</taxon>
    </lineage>
</organism>
<dbReference type="PANTHER" id="PTHR31885:SF6">
    <property type="entry name" value="GH04784P"/>
    <property type="match status" value="1"/>
</dbReference>
<dbReference type="EMBL" id="ARYK01000003">
    <property type="protein sequence ID" value="KCZ92641.1"/>
    <property type="molecule type" value="Genomic_DNA"/>
</dbReference>
<gene>
    <name evidence="7" type="ORF">HJO_06797</name>
</gene>
<comment type="similarity">
    <text evidence="2">Belongs to the TMEM86 family.</text>
</comment>